<protein>
    <submittedName>
        <fullName evidence="2">Uncharacterized protein</fullName>
    </submittedName>
</protein>
<proteinExistence type="predicted"/>
<name>A0AAD9Q0E0_ACRCE</name>
<evidence type="ECO:0000313" key="2">
    <source>
        <dbReference type="EMBL" id="KAK2552443.1"/>
    </source>
</evidence>
<comment type="caution">
    <text evidence="2">The sequence shown here is derived from an EMBL/GenBank/DDBJ whole genome shotgun (WGS) entry which is preliminary data.</text>
</comment>
<feature type="compositionally biased region" description="Basic residues" evidence="1">
    <location>
        <begin position="114"/>
        <end position="127"/>
    </location>
</feature>
<sequence length="142" mass="16647">MVQSLLADEKAKTLLQNLISETIRPKDMLPSEAISLETMRDAWIEFEDQLDPSNVQWGDVSPKLVGDMVCYIRQLARGDEASTSKEIPPPLIITRIKQYYRAQRQQKQTASSPTRRRRRRFQNRKNRLTMEKRDLEMKNANK</sequence>
<evidence type="ECO:0000313" key="3">
    <source>
        <dbReference type="Proteomes" id="UP001249851"/>
    </source>
</evidence>
<organism evidence="2 3">
    <name type="scientific">Acropora cervicornis</name>
    <name type="common">Staghorn coral</name>
    <dbReference type="NCBI Taxonomy" id="6130"/>
    <lineage>
        <taxon>Eukaryota</taxon>
        <taxon>Metazoa</taxon>
        <taxon>Cnidaria</taxon>
        <taxon>Anthozoa</taxon>
        <taxon>Hexacorallia</taxon>
        <taxon>Scleractinia</taxon>
        <taxon>Astrocoeniina</taxon>
        <taxon>Acroporidae</taxon>
        <taxon>Acropora</taxon>
    </lineage>
</organism>
<feature type="region of interest" description="Disordered" evidence="1">
    <location>
        <begin position="103"/>
        <end position="142"/>
    </location>
</feature>
<dbReference type="Proteomes" id="UP001249851">
    <property type="component" value="Unassembled WGS sequence"/>
</dbReference>
<keyword evidence="3" id="KW-1185">Reference proteome</keyword>
<dbReference type="AlphaFoldDB" id="A0AAD9Q0E0"/>
<dbReference type="EMBL" id="JARQWQ010000087">
    <property type="protein sequence ID" value="KAK2552443.1"/>
    <property type="molecule type" value="Genomic_DNA"/>
</dbReference>
<feature type="compositionally biased region" description="Basic and acidic residues" evidence="1">
    <location>
        <begin position="128"/>
        <end position="142"/>
    </location>
</feature>
<reference evidence="2" key="2">
    <citation type="journal article" date="2023" name="Science">
        <title>Genomic signatures of disease resistance in endangered staghorn corals.</title>
        <authorList>
            <person name="Vollmer S.V."/>
            <person name="Selwyn J.D."/>
            <person name="Despard B.A."/>
            <person name="Roesel C.L."/>
        </authorList>
    </citation>
    <scope>NUCLEOTIDE SEQUENCE</scope>
    <source>
        <strain evidence="2">K2</strain>
    </source>
</reference>
<gene>
    <name evidence="2" type="ORF">P5673_026530</name>
</gene>
<accession>A0AAD9Q0E0</accession>
<reference evidence="2" key="1">
    <citation type="journal article" date="2023" name="G3 (Bethesda)">
        <title>Whole genome assembly and annotation of the endangered Caribbean coral Acropora cervicornis.</title>
        <authorList>
            <person name="Selwyn J.D."/>
            <person name="Vollmer S.V."/>
        </authorList>
    </citation>
    <scope>NUCLEOTIDE SEQUENCE</scope>
    <source>
        <strain evidence="2">K2</strain>
    </source>
</reference>
<evidence type="ECO:0000256" key="1">
    <source>
        <dbReference type="SAM" id="MobiDB-lite"/>
    </source>
</evidence>